<sequence>MPISARPVVNATARSRASKVTIEKFTGPARTSASSDCAAKNCSKRKDGMGSGFLLMRMGLKRKEQLAQHLQGSFTVDWKVKDAWPYLKAVPWHSVVEANRDQYETAELRAMVSIPHMHSEAVRCTFPARLAIFVQNWVLGLEMEVRQADYRLKQLLGTDSGEIEAGKSFDWLNRATVIRYSRTLAALVLFVCHLAEEGDRYSVDFEAKHDLGRVAGEFQDSIMAGNSGEEATELLLSILSKVIEFEGTLADTPENQYIVFHFLALRHLRPDGGFPPPVDVTQALAHLQ</sequence>
<feature type="non-terminal residue" evidence="1">
    <location>
        <position position="1"/>
    </location>
</feature>
<evidence type="ECO:0000313" key="2">
    <source>
        <dbReference type="Proteomes" id="UP000620104"/>
    </source>
</evidence>
<accession>A0A8H3TY67</accession>
<keyword evidence="2" id="KW-1185">Reference proteome</keyword>
<dbReference type="Proteomes" id="UP000620104">
    <property type="component" value="Unassembled WGS sequence"/>
</dbReference>
<dbReference type="AlphaFoldDB" id="A0A8H3TY67"/>
<name>A0A8H3TY67_9TREE</name>
<protein>
    <submittedName>
        <fullName evidence="1">Uncharacterized protein</fullName>
    </submittedName>
</protein>
<gene>
    <name evidence="1" type="ORF">NliqN6_5412</name>
</gene>
<evidence type="ECO:0000313" key="1">
    <source>
        <dbReference type="EMBL" id="GHJ89010.1"/>
    </source>
</evidence>
<proteinExistence type="predicted"/>
<dbReference type="EMBL" id="BLZA01000034">
    <property type="protein sequence ID" value="GHJ89010.1"/>
    <property type="molecule type" value="Genomic_DNA"/>
</dbReference>
<organism evidence="1 2">
    <name type="scientific">Naganishia liquefaciens</name>
    <dbReference type="NCBI Taxonomy" id="104408"/>
    <lineage>
        <taxon>Eukaryota</taxon>
        <taxon>Fungi</taxon>
        <taxon>Dikarya</taxon>
        <taxon>Basidiomycota</taxon>
        <taxon>Agaricomycotina</taxon>
        <taxon>Tremellomycetes</taxon>
        <taxon>Filobasidiales</taxon>
        <taxon>Filobasidiaceae</taxon>
        <taxon>Naganishia</taxon>
    </lineage>
</organism>
<reference evidence="1" key="1">
    <citation type="submission" date="2020-07" db="EMBL/GenBank/DDBJ databases">
        <title>Draft Genome Sequence of a Deep-Sea Yeast, Naganishia (Cryptococcus) liquefaciens strain N6.</title>
        <authorList>
            <person name="Han Y.W."/>
            <person name="Kajitani R."/>
            <person name="Morimoto H."/>
            <person name="Parhat M."/>
            <person name="Tsubouchi H."/>
            <person name="Bakenova O."/>
            <person name="Ogata M."/>
            <person name="Argunhan B."/>
            <person name="Aoki R."/>
            <person name="Kajiwara S."/>
            <person name="Itoh T."/>
            <person name="Iwasaki H."/>
        </authorList>
    </citation>
    <scope>NUCLEOTIDE SEQUENCE</scope>
    <source>
        <strain evidence="1">N6</strain>
    </source>
</reference>
<comment type="caution">
    <text evidence="1">The sequence shown here is derived from an EMBL/GenBank/DDBJ whole genome shotgun (WGS) entry which is preliminary data.</text>
</comment>